<accession>A0A7U3UQN5</accession>
<proteinExistence type="predicted"/>
<reference evidence="3 4" key="2">
    <citation type="journal article" date="2011" name="J. Antibiot.">
        <title>Furaquinocins I and J: novel polyketide isoprenoid hybrid compounds from Streptomyces reveromyceticus SN-593.</title>
        <authorList>
            <person name="Panthee S."/>
            <person name="Takahashi S."/>
            <person name="Takagi H."/>
            <person name="Nogawa T."/>
            <person name="Oowada E."/>
            <person name="Uramoto M."/>
            <person name="Osada H."/>
        </authorList>
    </citation>
    <scope>NUCLEOTIDE SEQUENCE [LARGE SCALE GENOMIC DNA]</scope>
    <source>
        <strain evidence="3 4">SN-593</strain>
    </source>
</reference>
<evidence type="ECO:0000313" key="3">
    <source>
        <dbReference type="EMBL" id="BBA96955.1"/>
    </source>
</evidence>
<keyword evidence="1" id="KW-0315">Glutamine amidotransferase</keyword>
<dbReference type="PROSITE" id="PS51278">
    <property type="entry name" value="GATASE_TYPE_2"/>
    <property type="match status" value="1"/>
</dbReference>
<dbReference type="Gene3D" id="3.60.20.10">
    <property type="entry name" value="Glutamine Phosphoribosylpyrophosphate, subunit 1, domain 1"/>
    <property type="match status" value="1"/>
</dbReference>
<dbReference type="InterPro" id="IPR017932">
    <property type="entry name" value="GATase_2_dom"/>
</dbReference>
<keyword evidence="4" id="KW-1185">Reference proteome</keyword>
<dbReference type="Proteomes" id="UP000595703">
    <property type="component" value="Chromosome"/>
</dbReference>
<sequence length="181" mass="19572">MCRMLGVVAAARAPLSTLIADDLDPYLGLACEHNNGWGIATVSETHTVTTAKEHERADLSPEFARVVRKTVTDAAVLHLRLASPHIPVTHGNTHLFGDERIAFAHYGGFRPPTCLDSFLGPEALATTQGDTDSERFYLAVRRRIDDGMRPEKAIAATAADIHAVADQYASLNCLLLTPDAL</sequence>
<reference evidence="3 4" key="1">
    <citation type="journal article" date="2010" name="J. Bacteriol.">
        <title>Biochemical characterization of a novel indole prenyltransferase from Streptomyces sp. SN-593.</title>
        <authorList>
            <person name="Takahashi S."/>
            <person name="Takagi H."/>
            <person name="Toyoda A."/>
            <person name="Uramoto M."/>
            <person name="Nogawa T."/>
            <person name="Ueki M."/>
            <person name="Sakaki Y."/>
            <person name="Osada H."/>
        </authorList>
    </citation>
    <scope>NUCLEOTIDE SEQUENCE [LARGE SCALE GENOMIC DNA]</scope>
    <source>
        <strain evidence="3 4">SN-593</strain>
    </source>
</reference>
<name>A0A7U3UQN5_9ACTN</name>
<organism evidence="3 4">
    <name type="scientific">Actinacidiphila reveromycinica</name>
    <dbReference type="NCBI Taxonomy" id="659352"/>
    <lineage>
        <taxon>Bacteria</taxon>
        <taxon>Bacillati</taxon>
        <taxon>Actinomycetota</taxon>
        <taxon>Actinomycetes</taxon>
        <taxon>Kitasatosporales</taxon>
        <taxon>Streptomycetaceae</taxon>
        <taxon>Actinacidiphila</taxon>
    </lineage>
</organism>
<dbReference type="KEGG" id="arev:RVR_2489"/>
<dbReference type="PANTHER" id="PTHR42824:SF1">
    <property type="entry name" value="GLUTAMINE AMIDOTRANSFERASE YAFJ-RELATED"/>
    <property type="match status" value="1"/>
</dbReference>
<dbReference type="InterPro" id="IPR029055">
    <property type="entry name" value="Ntn_hydrolases_N"/>
</dbReference>
<evidence type="ECO:0000313" key="4">
    <source>
        <dbReference type="Proteomes" id="UP000595703"/>
    </source>
</evidence>
<reference evidence="3 4" key="3">
    <citation type="journal article" date="2011" name="Nat. Chem. Biol.">
        <title>Reveromycin A biosynthesis uses RevG and RevJ for stereospecific spiroacetal formation.</title>
        <authorList>
            <person name="Takahashi S."/>
            <person name="Toyoda A."/>
            <person name="Sekiyama Y."/>
            <person name="Takagi H."/>
            <person name="Nogawa T."/>
            <person name="Uramoto M."/>
            <person name="Suzuki R."/>
            <person name="Koshino H."/>
            <person name="Kumano T."/>
            <person name="Panthee S."/>
            <person name="Dairi T."/>
            <person name="Ishikawa J."/>
            <person name="Ikeda H."/>
            <person name="Sakaki Y."/>
            <person name="Osada H."/>
        </authorList>
    </citation>
    <scope>NUCLEOTIDE SEQUENCE [LARGE SCALE GENOMIC DNA]</scope>
    <source>
        <strain evidence="3 4">SN-593</strain>
    </source>
</reference>
<dbReference type="EMBL" id="AP018365">
    <property type="protein sequence ID" value="BBA96955.1"/>
    <property type="molecule type" value="Genomic_DNA"/>
</dbReference>
<evidence type="ECO:0000259" key="2">
    <source>
        <dbReference type="PROSITE" id="PS51278"/>
    </source>
</evidence>
<evidence type="ECO:0000256" key="1">
    <source>
        <dbReference type="ARBA" id="ARBA00022962"/>
    </source>
</evidence>
<dbReference type="Pfam" id="PF13230">
    <property type="entry name" value="GATase_4"/>
    <property type="match status" value="1"/>
</dbReference>
<dbReference type="InterPro" id="IPR026869">
    <property type="entry name" value="EgtC-like"/>
</dbReference>
<gene>
    <name evidence="3" type="ORF">RVR_2489</name>
</gene>
<dbReference type="AlphaFoldDB" id="A0A7U3UQN5"/>
<dbReference type="SUPFAM" id="SSF56235">
    <property type="entry name" value="N-terminal nucleophile aminohydrolases (Ntn hydrolases)"/>
    <property type="match status" value="1"/>
</dbReference>
<dbReference type="PANTHER" id="PTHR42824">
    <property type="entry name" value="GLUTAMINE AMIDOTRANSFERASE"/>
    <property type="match status" value="1"/>
</dbReference>
<dbReference type="RefSeq" id="WP_202233315.1">
    <property type="nucleotide sequence ID" value="NZ_AP018365.1"/>
</dbReference>
<protein>
    <recommendedName>
        <fullName evidence="2">Glutamine amidotransferase type-2 domain-containing protein</fullName>
    </recommendedName>
</protein>
<feature type="domain" description="Glutamine amidotransferase type-2" evidence="2">
    <location>
        <begin position="2"/>
        <end position="181"/>
    </location>
</feature>
<reference evidence="3 4" key="4">
    <citation type="journal article" date="2020" name="Sci. Rep.">
        <title>beta-carboline chemical signals induce reveromycin production through a LuxR family regulator in Streptomyces sp. SN-593.</title>
        <authorList>
            <person name="Panthee S."/>
            <person name="Kito N."/>
            <person name="Hayashi T."/>
            <person name="Shimizu T."/>
            <person name="Ishikawa J."/>
            <person name="Hamamoto H."/>
            <person name="Osada H."/>
            <person name="Takahashi S."/>
        </authorList>
    </citation>
    <scope>NUCLEOTIDE SEQUENCE [LARGE SCALE GENOMIC DNA]</scope>
    <source>
        <strain evidence="3 4">SN-593</strain>
    </source>
</reference>